<accession>A0A0R2LTK1</accession>
<protein>
    <submittedName>
        <fullName evidence="1">Uncharacterized protein</fullName>
    </submittedName>
</protein>
<dbReference type="STRING" id="616990.IV54_GL000137"/>
<gene>
    <name evidence="1" type="ORF">IV54_GL000137</name>
</gene>
<sequence length="60" mass="6630">MAVIVAVESFFHKAHQIICGTSDSESLHLRNPVGTKIAQKGEGECRAADYLIYETDFMSL</sequence>
<reference evidence="1 2" key="1">
    <citation type="journal article" date="2015" name="Genome Announc.">
        <title>Expanding the biotechnology potential of lactobacilli through comparative genomics of 213 strains and associated genera.</title>
        <authorList>
            <person name="Sun Z."/>
            <person name="Harris H.M."/>
            <person name="McCann A."/>
            <person name="Guo C."/>
            <person name="Argimon S."/>
            <person name="Zhang W."/>
            <person name="Yang X."/>
            <person name="Jeffery I.B."/>
            <person name="Cooney J.C."/>
            <person name="Kagawa T.F."/>
            <person name="Liu W."/>
            <person name="Song Y."/>
            <person name="Salvetti E."/>
            <person name="Wrobel A."/>
            <person name="Rasinkangas P."/>
            <person name="Parkhill J."/>
            <person name="Rea M.C."/>
            <person name="O'Sullivan O."/>
            <person name="Ritari J."/>
            <person name="Douillard F.P."/>
            <person name="Paul Ross R."/>
            <person name="Yang R."/>
            <person name="Briner A.E."/>
            <person name="Felis G.E."/>
            <person name="de Vos W.M."/>
            <person name="Barrangou R."/>
            <person name="Klaenhammer T.R."/>
            <person name="Caufield P.W."/>
            <person name="Cui Y."/>
            <person name="Zhang H."/>
            <person name="O'Toole P.W."/>
        </authorList>
    </citation>
    <scope>NUCLEOTIDE SEQUENCE [LARGE SCALE GENOMIC DNA]</scope>
    <source>
        <strain evidence="1 2">DSM 22467</strain>
    </source>
</reference>
<proteinExistence type="predicted"/>
<comment type="caution">
    <text evidence="1">The sequence shown here is derived from an EMBL/GenBank/DDBJ whole genome shotgun (WGS) entry which is preliminary data.</text>
</comment>
<dbReference type="AlphaFoldDB" id="A0A0R2LTK1"/>
<organism evidence="1 2">
    <name type="scientific">Levilactobacillus paucivorans</name>
    <dbReference type="NCBI Taxonomy" id="616990"/>
    <lineage>
        <taxon>Bacteria</taxon>
        <taxon>Bacillati</taxon>
        <taxon>Bacillota</taxon>
        <taxon>Bacilli</taxon>
        <taxon>Lactobacillales</taxon>
        <taxon>Lactobacillaceae</taxon>
        <taxon>Levilactobacillus</taxon>
    </lineage>
</organism>
<keyword evidence="2" id="KW-1185">Reference proteome</keyword>
<dbReference type="Proteomes" id="UP000051906">
    <property type="component" value="Unassembled WGS sequence"/>
</dbReference>
<name>A0A0R2LTK1_9LACO</name>
<evidence type="ECO:0000313" key="1">
    <source>
        <dbReference type="EMBL" id="KRO03548.1"/>
    </source>
</evidence>
<dbReference type="EMBL" id="JQCA01000074">
    <property type="protein sequence ID" value="KRO03548.1"/>
    <property type="molecule type" value="Genomic_DNA"/>
</dbReference>
<dbReference type="PATRIC" id="fig|616990.3.peg.144"/>
<evidence type="ECO:0000313" key="2">
    <source>
        <dbReference type="Proteomes" id="UP000051906"/>
    </source>
</evidence>